<feature type="domain" description="Bacterial Ig-like" evidence="2">
    <location>
        <begin position="273"/>
        <end position="348"/>
    </location>
</feature>
<feature type="domain" description="Bacterial Ig-like" evidence="2">
    <location>
        <begin position="934"/>
        <end position="1013"/>
    </location>
</feature>
<name>A0A378TXZ5_NEIEL</name>
<protein>
    <submittedName>
        <fullName evidence="3">Flagellar basal body rod modification protein</fullName>
    </submittedName>
</protein>
<feature type="domain" description="Bacterial Ig-like" evidence="2">
    <location>
        <begin position="649"/>
        <end position="728"/>
    </location>
</feature>
<dbReference type="Pfam" id="PF19077">
    <property type="entry name" value="Big_13"/>
    <property type="match status" value="16"/>
</dbReference>
<feature type="domain" description="Bacterial Ig-like" evidence="2">
    <location>
        <begin position="364"/>
        <end position="443"/>
    </location>
</feature>
<sequence>MSKNITLNINNSKSTIETMQFKTAGGQALRIPAQNKVNYQFIDDATGFGPENIMTKRVGDNLEIAFEGTDISNPDLIIEGYYADAAAAESGSILVGQHENGSMYPYVPESTMQEEAVTMLAEDVAAGQALGGELIAAGALSPLWGAAGAASLAAIGGAASASKGGGDTNQALTVSLNAPDLTTDKSPVISGTTTAVPGSMVTVTVKDANGDVQEVTIPVDEEGKFAVRMPNPLAVGDYTASAVVVNSDNGQRAAVSDPGSVIEPLTITVDAPDNTTDNTPIITGTTNASQGSIVTLVVTDSKGNQQTIRVPVDEEGNYSVEVPAALPDGNYTVDAVVIDPAQNQAVAQDPGSVDTTAPVITVDAPDGVSTDNTPLIKGHVEGVPAGSTVTLVVTDAQGASQTVTAQTDANGDYQVEVPGALADGVYTVDASVSDAAGNSSTAQDKGEIDATAPVITVDAPDGVSTDNTPLIKGHVEGVPAGSTVTLVVTDAQGASQTVTAQTDANGDYQVEVPGALADGVYTVDASVSDAAGNSSTAQDKGEIDATAPVITVDAPDGVSTDNTPLIKGHVEGVPAGSTVTLVVTDAQGASQTVTAQTDANGDYQVEVPGALADGVYTVDASVSDAAGNSSTAQDKGEIDATAPVITVDAPDGVSTDNTPLIKGHVEGVPAGSTVTLVVTDAQGASQTVTAQTDANGDYQVEVPGALADGVYTVDASVSDAAGNSSTAQDKGEIDATAPVITVDAPDGVSTDNTPLIKGHVEGVPAGSTVTLVVTDAQGASQTVTAQTDANGDYQVEVPGALADGVYTVDASVSDAAGNSSTAQDKGEIDATAPVITVDAPDGVSTDNTPLIKGHVEGVPAGSTVTLVVTDAQGASQTVTAQTDANGDYQVEVPGALADGVYTVDASVSDAAGNSSTAQDKGEIDATAPVITVDAPDGVSTDNTPLIKGHVEGVPAGSTVTLVVTDAQGASQTVTAQTDANGDYQVEVPGALADGVYTVDASVSDAAGNSSTAQDKGEIDATAPVITVDAPDGVSTDNTPLIKGHVEGVPAGSTVTLVVTDAQGASQTVTAQTDANGDYQVEVPGALADGVYTVDASVSDAAGNSSTAQDKGEIDATAPVITVDAPDGVSTDNTPLIKGHVEGVPAGSTVTLVVTDAQGASQTVTAQTDANGDYQVEVPGALADGVYTVDASVSDAAGNSSTAQDKGEIDATAPVITVDAPDGVSTDNTPLIKGHVEGVPAGSTVTLVVTDAQGASQTVTAQTDANGDYQVEVPGALADGVYTVDASVSDAAGNSSTAQDKGEIDATAPVITVDAPDGVSTDNTPLIKGHVEGVPAGSTVTLVVTDAQGASQTVTAQTDANGDYQVEVPGALADGVYTVDASVSDAAGNSSTAQDKGEIDATAPVITVDAPDGVSTDNTPLIKGHVEGVPAGSTVTLVVTDAQGASQTVTAQTDANGDYQVEVPGALADGVYTVDASVSDAAGNSSTAQDKGEIDATAPVITVDAPDGVSTDNTPLIKGHVEGVPAGSTVTLVVTDAQGASQTVTAQTDANGDYQVEVPGALADGVYTVDASVSDAAGNSSTAQDKGEIDATAPVITVDAPDGVSTDNTPLIKGHVEGVPAGSTVTLVVTDAQGASQTVTAQTDANGDYQVEVPGALADGVYTVDASVSDAAGNSSTAQDKGEIDATAPVITVDAPDGVSTDNTPLIKGHVEGVPAGSTVTLVVTDAQGASQTVTAQTDANGDYQVEVPGALADGVYTVDASVSDAAGNSSTAQDKGEIDATAPVITVDAPDGVSTDNTPLIKGHVEGVPAGQHRDPGGDRCPRRKPDRHRPNRRQRRLPS</sequence>
<feature type="compositionally biased region" description="Basic and acidic residues" evidence="1">
    <location>
        <begin position="1812"/>
        <end position="1821"/>
    </location>
</feature>
<feature type="region of interest" description="Disordered" evidence="1">
    <location>
        <begin position="1787"/>
        <end position="1840"/>
    </location>
</feature>
<feature type="domain" description="Bacterial Ig-like" evidence="2">
    <location>
        <begin position="744"/>
        <end position="823"/>
    </location>
</feature>
<feature type="domain" description="Bacterial Ig-like" evidence="2">
    <location>
        <begin position="1219"/>
        <end position="1298"/>
    </location>
</feature>
<keyword evidence="3" id="KW-0966">Cell projection</keyword>
<keyword evidence="3" id="KW-0969">Cilium</keyword>
<dbReference type="Proteomes" id="UP000254927">
    <property type="component" value="Unassembled WGS sequence"/>
</dbReference>
<dbReference type="EMBL" id="UGQW01000002">
    <property type="protein sequence ID" value="STZ67797.1"/>
    <property type="molecule type" value="Genomic_DNA"/>
</dbReference>
<feature type="domain" description="Bacterial Ig-like" evidence="2">
    <location>
        <begin position="1124"/>
        <end position="1203"/>
    </location>
</feature>
<gene>
    <name evidence="3" type="ORF">NCTC10660_01286</name>
</gene>
<evidence type="ECO:0000313" key="4">
    <source>
        <dbReference type="Proteomes" id="UP000254927"/>
    </source>
</evidence>
<proteinExistence type="predicted"/>
<evidence type="ECO:0000259" key="2">
    <source>
        <dbReference type="Pfam" id="PF19077"/>
    </source>
</evidence>
<feature type="domain" description="Bacterial Ig-like" evidence="2">
    <location>
        <begin position="459"/>
        <end position="538"/>
    </location>
</feature>
<dbReference type="GeneID" id="93352270"/>
<reference evidence="3 4" key="1">
    <citation type="submission" date="2018-06" db="EMBL/GenBank/DDBJ databases">
        <authorList>
            <consortium name="Pathogen Informatics"/>
            <person name="Doyle S."/>
        </authorList>
    </citation>
    <scope>NUCLEOTIDE SEQUENCE [LARGE SCALE GENOMIC DNA]</scope>
    <source>
        <strain evidence="3 4">NCTC10660</strain>
    </source>
</reference>
<dbReference type="InterPro" id="IPR044016">
    <property type="entry name" value="Big_13"/>
</dbReference>
<keyword evidence="3" id="KW-0282">Flagellum</keyword>
<feature type="domain" description="Bacterial Ig-like" evidence="2">
    <location>
        <begin position="1029"/>
        <end position="1108"/>
    </location>
</feature>
<feature type="domain" description="Bacterial Ig-like" evidence="2">
    <location>
        <begin position="839"/>
        <end position="918"/>
    </location>
</feature>
<evidence type="ECO:0000256" key="1">
    <source>
        <dbReference type="SAM" id="MobiDB-lite"/>
    </source>
</evidence>
<feature type="domain" description="Bacterial Ig-like" evidence="2">
    <location>
        <begin position="1694"/>
        <end position="1773"/>
    </location>
</feature>
<feature type="compositionally biased region" description="Basic residues" evidence="1">
    <location>
        <begin position="1822"/>
        <end position="1840"/>
    </location>
</feature>
<feature type="domain" description="Bacterial Ig-like" evidence="2">
    <location>
        <begin position="1599"/>
        <end position="1678"/>
    </location>
</feature>
<accession>A0A378TXZ5</accession>
<dbReference type="RefSeq" id="WP_115275807.1">
    <property type="nucleotide sequence ID" value="NZ_UGQW01000002.1"/>
</dbReference>
<evidence type="ECO:0000313" key="3">
    <source>
        <dbReference type="EMBL" id="STZ67797.1"/>
    </source>
</evidence>
<feature type="domain" description="Bacterial Ig-like" evidence="2">
    <location>
        <begin position="1504"/>
        <end position="1583"/>
    </location>
</feature>
<dbReference type="InterPro" id="IPR013783">
    <property type="entry name" value="Ig-like_fold"/>
</dbReference>
<feature type="domain" description="Bacterial Ig-like" evidence="2">
    <location>
        <begin position="1314"/>
        <end position="1393"/>
    </location>
</feature>
<dbReference type="NCBIfam" id="NF033510">
    <property type="entry name" value="Ca_tandemer"/>
    <property type="match status" value="16"/>
</dbReference>
<feature type="domain" description="Bacterial Ig-like" evidence="2">
    <location>
        <begin position="554"/>
        <end position="633"/>
    </location>
</feature>
<dbReference type="Gene3D" id="2.60.40.10">
    <property type="entry name" value="Immunoglobulins"/>
    <property type="match status" value="17"/>
</dbReference>
<feature type="domain" description="Bacterial Ig-like" evidence="2">
    <location>
        <begin position="1409"/>
        <end position="1488"/>
    </location>
</feature>
<organism evidence="3 4">
    <name type="scientific">Neisseria elongata</name>
    <dbReference type="NCBI Taxonomy" id="495"/>
    <lineage>
        <taxon>Bacteria</taxon>
        <taxon>Pseudomonadati</taxon>
        <taxon>Pseudomonadota</taxon>
        <taxon>Betaproteobacteria</taxon>
        <taxon>Neisseriales</taxon>
        <taxon>Neisseriaceae</taxon>
        <taxon>Neisseria</taxon>
    </lineage>
</organism>